<dbReference type="Proteomes" id="UP000323594">
    <property type="component" value="Chromosome"/>
</dbReference>
<dbReference type="Pfam" id="PF25954">
    <property type="entry name" value="Beta-barrel_RND_2"/>
    <property type="match status" value="1"/>
</dbReference>
<dbReference type="GO" id="GO:0022857">
    <property type="term" value="F:transmembrane transporter activity"/>
    <property type="evidence" value="ECO:0007669"/>
    <property type="project" value="InterPro"/>
</dbReference>
<keyword evidence="3" id="KW-0175">Coiled coil</keyword>
<reference evidence="9" key="1">
    <citation type="submission" date="2015-01" db="EMBL/GenBank/DDBJ databases">
        <authorList>
            <person name="Manzoor Shahid"/>
            <person name="Zubair Saima"/>
        </authorList>
    </citation>
    <scope>NUCLEOTIDE SEQUENCE [LARGE SCALE GENOMIC DNA]</scope>
    <source>
        <strain evidence="9">V1</strain>
    </source>
</reference>
<organism evidence="7 9">
    <name type="scientific">Treponema phagedenis</name>
    <dbReference type="NCBI Taxonomy" id="162"/>
    <lineage>
        <taxon>Bacteria</taxon>
        <taxon>Pseudomonadati</taxon>
        <taxon>Spirochaetota</taxon>
        <taxon>Spirochaetia</taxon>
        <taxon>Spirochaetales</taxon>
        <taxon>Treponemataceae</taxon>
        <taxon>Treponema</taxon>
    </lineage>
</organism>
<dbReference type="EMBL" id="CDNC01000008">
    <property type="protein sequence ID" value="CEM61228.1"/>
    <property type="molecule type" value="Genomic_DNA"/>
</dbReference>
<gene>
    <name evidence="8" type="ORF">FUT82_12195</name>
    <name evidence="7" type="ORF">TPHV1_160029</name>
</gene>
<dbReference type="GO" id="GO:0016020">
    <property type="term" value="C:membrane"/>
    <property type="evidence" value="ECO:0007669"/>
    <property type="project" value="InterPro"/>
</dbReference>
<reference evidence="8 10" key="3">
    <citation type="submission" date="2019-08" db="EMBL/GenBank/DDBJ databases">
        <authorList>
            <person name="Kuhnert P."/>
        </authorList>
    </citation>
    <scope>NUCLEOTIDE SEQUENCE [LARGE SCALE GENOMIC DNA]</scope>
    <source>
        <strain evidence="8 10">B36.5</strain>
    </source>
</reference>
<evidence type="ECO:0000256" key="4">
    <source>
        <dbReference type="SAM" id="Phobius"/>
    </source>
</evidence>
<dbReference type="SUPFAM" id="SSF111369">
    <property type="entry name" value="HlyD-like secretion proteins"/>
    <property type="match status" value="1"/>
</dbReference>
<dbReference type="InterPro" id="IPR058792">
    <property type="entry name" value="Beta-barrel_RND_2"/>
</dbReference>
<evidence type="ECO:0000256" key="3">
    <source>
        <dbReference type="ARBA" id="ARBA00023054"/>
    </source>
</evidence>
<feature type="domain" description="CusB-like beta-barrel" evidence="5">
    <location>
        <begin position="186"/>
        <end position="258"/>
    </location>
</feature>
<keyword evidence="4" id="KW-1133">Transmembrane helix</keyword>
<name>A0A0B7GRZ7_TREPH</name>
<reference evidence="7" key="2">
    <citation type="submission" date="2015-01" db="EMBL/GenBank/DDBJ databases">
        <authorList>
            <person name="Xiang T."/>
            <person name="Song Y."/>
            <person name="Huang L."/>
            <person name="Wang B."/>
            <person name="Wu P."/>
        </authorList>
    </citation>
    <scope>NUCLEOTIDE SEQUENCE [LARGE SCALE GENOMIC DNA]</scope>
    <source>
        <strain evidence="7">V1</strain>
    </source>
</reference>
<accession>A0A0B7GRZ7</accession>
<dbReference type="NCBIfam" id="TIGR01730">
    <property type="entry name" value="RND_mfp"/>
    <property type="match status" value="1"/>
</dbReference>
<evidence type="ECO:0000256" key="1">
    <source>
        <dbReference type="ARBA" id="ARBA00004196"/>
    </source>
</evidence>
<dbReference type="Gene3D" id="2.40.30.170">
    <property type="match status" value="1"/>
</dbReference>
<comment type="subcellular location">
    <subcellularLocation>
        <location evidence="1">Cell envelope</location>
    </subcellularLocation>
</comment>
<evidence type="ECO:0000313" key="7">
    <source>
        <dbReference type="EMBL" id="CEM61228.1"/>
    </source>
</evidence>
<feature type="transmembrane region" description="Helical" evidence="4">
    <location>
        <begin position="20"/>
        <end position="36"/>
    </location>
</feature>
<protein>
    <submittedName>
        <fullName evidence="8">Efflux RND transporter periplasmic adaptor subunit</fullName>
    </submittedName>
    <submittedName>
        <fullName evidence="7">Efflux transporter, RND family, MFP subunit</fullName>
    </submittedName>
</protein>
<dbReference type="EMBL" id="CP042817">
    <property type="protein sequence ID" value="QEJ98685.1"/>
    <property type="molecule type" value="Genomic_DNA"/>
</dbReference>
<evidence type="ECO:0000256" key="2">
    <source>
        <dbReference type="ARBA" id="ARBA00009477"/>
    </source>
</evidence>
<evidence type="ECO:0000313" key="9">
    <source>
        <dbReference type="Proteomes" id="UP000042527"/>
    </source>
</evidence>
<sequence>MVDMKTRNAAKRKKRIKRSIIFIIVILIIFVPIFVFKKEKTGKQDLPPLAVKKEKSHNRIEISGYIEAAQQQILESPGEGIIQKVSVKEGDTVKAGQLIFTLDSTKEQYNLANQEFAMNQEKINGASQKLKLMQQQYEMLKKQLDDRSVVAQFSGIVVRLKISQGQYAKPKDNFGTLIDRTYLKATVQISESDASRLQVGQKVRLTFPAEPDLEVEGKVTSYPAIARVTDRGRTIVDTNIRVDNPPEKILPGYSFNGTIVAGEDTESLVLSQDGIRYEKGEPFADKILEGGKTEAVAVTVAPYTHGFVKILSGLQEGDQVANQGAQNKNKQF</sequence>
<dbReference type="InterPro" id="IPR050465">
    <property type="entry name" value="UPF0194_transport"/>
</dbReference>
<dbReference type="Pfam" id="PF25973">
    <property type="entry name" value="BSH_CzcB"/>
    <property type="match status" value="1"/>
</dbReference>
<dbReference type="GO" id="GO:0030313">
    <property type="term" value="C:cell envelope"/>
    <property type="evidence" value="ECO:0007669"/>
    <property type="project" value="UniProtKB-SubCell"/>
</dbReference>
<dbReference type="PANTHER" id="PTHR32347">
    <property type="entry name" value="EFFLUX SYSTEM COMPONENT YKNX-RELATED"/>
    <property type="match status" value="1"/>
</dbReference>
<keyword evidence="4" id="KW-0472">Membrane</keyword>
<dbReference type="Proteomes" id="UP000042527">
    <property type="component" value="Unassembled WGS sequence"/>
</dbReference>
<dbReference type="GeneID" id="57752591"/>
<dbReference type="AlphaFoldDB" id="A0A0B7GRZ7"/>
<feature type="domain" description="CzcB-like barrel-sandwich hybrid" evidence="6">
    <location>
        <begin position="79"/>
        <end position="173"/>
    </location>
</feature>
<dbReference type="Gene3D" id="2.40.420.20">
    <property type="match status" value="1"/>
</dbReference>
<keyword evidence="9" id="KW-1185">Reference proteome</keyword>
<evidence type="ECO:0000259" key="6">
    <source>
        <dbReference type="Pfam" id="PF25973"/>
    </source>
</evidence>
<dbReference type="Gene3D" id="2.40.50.100">
    <property type="match status" value="1"/>
</dbReference>
<dbReference type="InterPro" id="IPR006143">
    <property type="entry name" value="RND_pump_MFP"/>
</dbReference>
<evidence type="ECO:0000259" key="5">
    <source>
        <dbReference type="Pfam" id="PF25954"/>
    </source>
</evidence>
<dbReference type="RefSeq" id="WP_024752362.1">
    <property type="nucleotide sequence ID" value="NZ_CDNC01000008.1"/>
</dbReference>
<comment type="similarity">
    <text evidence="2">Belongs to the membrane fusion protein (MFP) (TC 8.A.1) family.</text>
</comment>
<dbReference type="OrthoDB" id="368879at2"/>
<proteinExistence type="inferred from homology"/>
<evidence type="ECO:0000313" key="10">
    <source>
        <dbReference type="Proteomes" id="UP000323594"/>
    </source>
</evidence>
<keyword evidence="4" id="KW-0812">Transmembrane</keyword>
<evidence type="ECO:0000313" key="8">
    <source>
        <dbReference type="EMBL" id="QEJ98685.1"/>
    </source>
</evidence>
<dbReference type="InterPro" id="IPR058647">
    <property type="entry name" value="BSH_CzcB-like"/>
</dbReference>